<comment type="subcellular location">
    <subcellularLocation>
        <location evidence="1">Membrane</location>
        <topology evidence="1">Multi-pass membrane protein</topology>
    </subcellularLocation>
</comment>
<evidence type="ECO:0000256" key="3">
    <source>
        <dbReference type="ARBA" id="ARBA00022692"/>
    </source>
</evidence>
<name>A0ABN6UY83_9BACT</name>
<feature type="transmembrane region" description="Helical" evidence="6">
    <location>
        <begin position="159"/>
        <end position="175"/>
    </location>
</feature>
<feature type="domain" description="EamA" evidence="7">
    <location>
        <begin position="156"/>
        <end position="287"/>
    </location>
</feature>
<keyword evidence="5 6" id="KW-0472">Membrane</keyword>
<dbReference type="SUPFAM" id="SSF103481">
    <property type="entry name" value="Multidrug resistance efflux transporter EmrE"/>
    <property type="match status" value="2"/>
</dbReference>
<evidence type="ECO:0000256" key="5">
    <source>
        <dbReference type="ARBA" id="ARBA00023136"/>
    </source>
</evidence>
<keyword evidence="4 6" id="KW-1133">Transmembrane helix</keyword>
<dbReference type="PANTHER" id="PTHR32322:SF2">
    <property type="entry name" value="EAMA DOMAIN-CONTAINING PROTEIN"/>
    <property type="match status" value="1"/>
</dbReference>
<evidence type="ECO:0000313" key="9">
    <source>
        <dbReference type="Proteomes" id="UP001242010"/>
    </source>
</evidence>
<dbReference type="Pfam" id="PF00892">
    <property type="entry name" value="EamA"/>
    <property type="match status" value="2"/>
</dbReference>
<sequence>MSETVTPGTPDARGLTALVLGASLLGFAAMLVRWSAPAGPLAIGFYRMAIALPPVAWLAWRARGSGGPGAGRARLWAAVAGICFVADLWMWHTSLHHTSAANSTLLVALAPIWVAVVSVTWMGAKLRKRFWLGVVLALAGALVLGFAKGARWGTGLGELLGALASLAYGAFTLALGRARRDLSAPEALFWVILCCTAGFGALGLAQGEAFHGYPPQAWWALAGLGLGVQVVAWWLITWGMGHVPTNLGAMGLMVQPVATVILGWLLLGESVRPLQGVGTLLVLAGIAACAFAPPVAIGEPEVRR</sequence>
<evidence type="ECO:0000259" key="7">
    <source>
        <dbReference type="Pfam" id="PF00892"/>
    </source>
</evidence>
<feature type="domain" description="EamA" evidence="7">
    <location>
        <begin position="14"/>
        <end position="144"/>
    </location>
</feature>
<dbReference type="InterPro" id="IPR037185">
    <property type="entry name" value="EmrE-like"/>
</dbReference>
<comment type="similarity">
    <text evidence="2">Belongs to the EamA transporter family.</text>
</comment>
<gene>
    <name evidence="8" type="ORF">GETHOR_20000</name>
</gene>
<protein>
    <recommendedName>
        <fullName evidence="7">EamA domain-containing protein</fullName>
    </recommendedName>
</protein>
<evidence type="ECO:0000256" key="4">
    <source>
        <dbReference type="ARBA" id="ARBA00022989"/>
    </source>
</evidence>
<organism evidence="8 9">
    <name type="scientific">Geothrix oryzae</name>
    <dbReference type="NCBI Taxonomy" id="2927975"/>
    <lineage>
        <taxon>Bacteria</taxon>
        <taxon>Pseudomonadati</taxon>
        <taxon>Acidobacteriota</taxon>
        <taxon>Holophagae</taxon>
        <taxon>Holophagales</taxon>
        <taxon>Holophagaceae</taxon>
        <taxon>Geothrix</taxon>
    </lineage>
</organism>
<feature type="transmembrane region" description="Helical" evidence="6">
    <location>
        <begin position="279"/>
        <end position="298"/>
    </location>
</feature>
<evidence type="ECO:0000256" key="1">
    <source>
        <dbReference type="ARBA" id="ARBA00004141"/>
    </source>
</evidence>
<feature type="transmembrane region" description="Helical" evidence="6">
    <location>
        <begin position="12"/>
        <end position="32"/>
    </location>
</feature>
<keyword evidence="3 6" id="KW-0812">Transmembrane</keyword>
<dbReference type="RefSeq" id="WP_286353620.1">
    <property type="nucleotide sequence ID" value="NZ_AP027079.1"/>
</dbReference>
<dbReference type="PANTHER" id="PTHR32322">
    <property type="entry name" value="INNER MEMBRANE TRANSPORTER"/>
    <property type="match status" value="1"/>
</dbReference>
<proteinExistence type="inferred from homology"/>
<feature type="transmembrane region" description="Helical" evidence="6">
    <location>
        <begin position="217"/>
        <end position="235"/>
    </location>
</feature>
<feature type="transmembrane region" description="Helical" evidence="6">
    <location>
        <begin position="130"/>
        <end position="147"/>
    </location>
</feature>
<evidence type="ECO:0000256" key="6">
    <source>
        <dbReference type="SAM" id="Phobius"/>
    </source>
</evidence>
<feature type="transmembrane region" description="Helical" evidence="6">
    <location>
        <begin position="103"/>
        <end position="123"/>
    </location>
</feature>
<evidence type="ECO:0000313" key="8">
    <source>
        <dbReference type="EMBL" id="BDU69899.1"/>
    </source>
</evidence>
<feature type="transmembrane region" description="Helical" evidence="6">
    <location>
        <begin position="187"/>
        <end position="205"/>
    </location>
</feature>
<feature type="transmembrane region" description="Helical" evidence="6">
    <location>
        <begin position="247"/>
        <end position="267"/>
    </location>
</feature>
<feature type="transmembrane region" description="Helical" evidence="6">
    <location>
        <begin position="38"/>
        <end position="60"/>
    </location>
</feature>
<dbReference type="EMBL" id="AP027079">
    <property type="protein sequence ID" value="BDU69899.1"/>
    <property type="molecule type" value="Genomic_DNA"/>
</dbReference>
<dbReference type="Gene3D" id="1.10.3730.20">
    <property type="match status" value="1"/>
</dbReference>
<evidence type="ECO:0000256" key="2">
    <source>
        <dbReference type="ARBA" id="ARBA00007362"/>
    </source>
</evidence>
<dbReference type="InterPro" id="IPR050638">
    <property type="entry name" value="AA-Vitamin_Transporters"/>
</dbReference>
<keyword evidence="9" id="KW-1185">Reference proteome</keyword>
<dbReference type="Proteomes" id="UP001242010">
    <property type="component" value="Chromosome"/>
</dbReference>
<accession>A0ABN6UY83</accession>
<reference evidence="9" key="1">
    <citation type="journal article" date="2023" name="Int. J. Syst. Evol. Microbiol.">
        <title>Mesoterricola silvestris gen. nov., sp. nov., Mesoterricola sediminis sp. nov., Geothrix oryzae sp. nov., Geothrix edaphica sp. nov., Geothrix rubra sp. nov., and Geothrix limicola sp. nov., six novel members of Acidobacteriota isolated from soils.</title>
        <authorList>
            <person name="Itoh H."/>
            <person name="Sugisawa Y."/>
            <person name="Mise K."/>
            <person name="Xu Z."/>
            <person name="Kuniyasu M."/>
            <person name="Ushijima N."/>
            <person name="Kawano K."/>
            <person name="Kobayashi E."/>
            <person name="Shiratori Y."/>
            <person name="Masuda Y."/>
            <person name="Senoo K."/>
        </authorList>
    </citation>
    <scope>NUCLEOTIDE SEQUENCE [LARGE SCALE GENOMIC DNA]</scope>
    <source>
        <strain evidence="9">Red222</strain>
    </source>
</reference>
<feature type="transmembrane region" description="Helical" evidence="6">
    <location>
        <begin position="72"/>
        <end position="91"/>
    </location>
</feature>
<dbReference type="InterPro" id="IPR000620">
    <property type="entry name" value="EamA_dom"/>
</dbReference>